<dbReference type="PANTHER" id="PTHR11540">
    <property type="entry name" value="MALATE AND LACTATE DEHYDROGENASE"/>
    <property type="match status" value="1"/>
</dbReference>
<accession>S9V3Q2</accession>
<name>S9V3Q2_9TRYP</name>
<evidence type="ECO:0000256" key="3">
    <source>
        <dbReference type="ARBA" id="ARBA00012995"/>
    </source>
</evidence>
<evidence type="ECO:0000259" key="11">
    <source>
        <dbReference type="Pfam" id="PF02866"/>
    </source>
</evidence>
<dbReference type="Gene3D" id="3.90.110.10">
    <property type="entry name" value="Lactate dehydrogenase/glycoside hydrolase, family 4, C-terminal"/>
    <property type="match status" value="1"/>
</dbReference>
<keyword evidence="6 8" id="KW-0520">NAD</keyword>
<gene>
    <name evidence="12" type="ORF">STCU_01111</name>
</gene>
<dbReference type="AlphaFoldDB" id="S9V3Q2"/>
<reference evidence="12 13" key="1">
    <citation type="journal article" date="2013" name="PLoS ONE">
        <title>Predicting the Proteins of Angomonas deanei, Strigomonas culicis and Their Respective Endosymbionts Reveals New Aspects of the Trypanosomatidae Family.</title>
        <authorList>
            <person name="Motta M.C."/>
            <person name="Martins A.C."/>
            <person name="de Souza S.S."/>
            <person name="Catta-Preta C.M."/>
            <person name="Silva R."/>
            <person name="Klein C.C."/>
            <person name="de Almeida L.G."/>
            <person name="de Lima Cunha O."/>
            <person name="Ciapina L.P."/>
            <person name="Brocchi M."/>
            <person name="Colabardini A.C."/>
            <person name="de Araujo Lima B."/>
            <person name="Machado C.R."/>
            <person name="de Almeida Soares C.M."/>
            <person name="Probst C.M."/>
            <person name="de Menezes C.B."/>
            <person name="Thompson C.E."/>
            <person name="Bartholomeu D.C."/>
            <person name="Gradia D.F."/>
            <person name="Pavoni D.P."/>
            <person name="Grisard E.C."/>
            <person name="Fantinatti-Garboggini F."/>
            <person name="Marchini F.K."/>
            <person name="Rodrigues-Luiz G.F."/>
            <person name="Wagner G."/>
            <person name="Goldman G.H."/>
            <person name="Fietto J.L."/>
            <person name="Elias M.C."/>
            <person name="Goldman M.H."/>
            <person name="Sagot M.F."/>
            <person name="Pereira M."/>
            <person name="Stoco P.H."/>
            <person name="de Mendonca-Neto R.P."/>
            <person name="Teixeira S.M."/>
            <person name="Maciel T.E."/>
            <person name="de Oliveira Mendes T.A."/>
            <person name="Urmenyi T.P."/>
            <person name="de Souza W."/>
            <person name="Schenkman S."/>
            <person name="de Vasconcelos A.T."/>
        </authorList>
    </citation>
    <scope>NUCLEOTIDE SEQUENCE [LARGE SCALE GENOMIC DNA]</scope>
</reference>
<evidence type="ECO:0000256" key="4">
    <source>
        <dbReference type="ARBA" id="ARBA00022532"/>
    </source>
</evidence>
<comment type="caution">
    <text evidence="12">The sequence shown here is derived from an EMBL/GenBank/DDBJ whole genome shotgun (WGS) entry which is preliminary data.</text>
</comment>
<dbReference type="GO" id="GO:0006108">
    <property type="term" value="P:malate metabolic process"/>
    <property type="evidence" value="ECO:0007669"/>
    <property type="project" value="InterPro"/>
</dbReference>
<dbReference type="Pfam" id="PF00056">
    <property type="entry name" value="Ldh_1_N"/>
    <property type="match status" value="1"/>
</dbReference>
<dbReference type="Pfam" id="PF02866">
    <property type="entry name" value="Ldh_1_C"/>
    <property type="match status" value="1"/>
</dbReference>
<comment type="subunit">
    <text evidence="2">Homodimer.</text>
</comment>
<feature type="domain" description="Lactate/malate dehydrogenase C-terminal" evidence="11">
    <location>
        <begin position="211"/>
        <end position="381"/>
    </location>
</feature>
<dbReference type="InterPro" id="IPR001252">
    <property type="entry name" value="Malate_DH_AS"/>
</dbReference>
<dbReference type="PANTHER" id="PTHR11540:SF48">
    <property type="entry name" value="DEHYDROGENASE, PUTATIVE-RELATED"/>
    <property type="match status" value="1"/>
</dbReference>
<feature type="domain" description="Lactate/malate dehydrogenase N-terminal" evidence="10">
    <location>
        <begin position="61"/>
        <end position="209"/>
    </location>
</feature>
<dbReference type="GO" id="GO:0006099">
    <property type="term" value="P:tricarboxylic acid cycle"/>
    <property type="evidence" value="ECO:0007669"/>
    <property type="project" value="UniProtKB-KW"/>
</dbReference>
<organism evidence="12 13">
    <name type="scientific">Strigomonas culicis</name>
    <dbReference type="NCBI Taxonomy" id="28005"/>
    <lineage>
        <taxon>Eukaryota</taxon>
        <taxon>Discoba</taxon>
        <taxon>Euglenozoa</taxon>
        <taxon>Kinetoplastea</taxon>
        <taxon>Metakinetoplastina</taxon>
        <taxon>Trypanosomatida</taxon>
        <taxon>Trypanosomatidae</taxon>
        <taxon>Strigomonadinae</taxon>
        <taxon>Strigomonas</taxon>
    </lineage>
</organism>
<keyword evidence="9" id="KW-1133">Transmembrane helix</keyword>
<keyword evidence="4 8" id="KW-0816">Tricarboxylic acid cycle</keyword>
<evidence type="ECO:0000313" key="13">
    <source>
        <dbReference type="Proteomes" id="UP000015354"/>
    </source>
</evidence>
<dbReference type="FunFam" id="3.40.50.720:FF:000268">
    <property type="entry name" value="Malate dehydrogenase"/>
    <property type="match status" value="1"/>
</dbReference>
<evidence type="ECO:0000256" key="8">
    <source>
        <dbReference type="RuleBase" id="RU003405"/>
    </source>
</evidence>
<dbReference type="Proteomes" id="UP000015354">
    <property type="component" value="Unassembled WGS sequence"/>
</dbReference>
<dbReference type="InterPro" id="IPR022383">
    <property type="entry name" value="Lactate/malate_DH_C"/>
</dbReference>
<evidence type="ECO:0000256" key="5">
    <source>
        <dbReference type="ARBA" id="ARBA00023002"/>
    </source>
</evidence>
<dbReference type="InterPro" id="IPR036291">
    <property type="entry name" value="NAD(P)-bd_dom_sf"/>
</dbReference>
<proteinExistence type="inferred from homology"/>
<dbReference type="GO" id="GO:0030060">
    <property type="term" value="F:L-malate dehydrogenase (NAD+) activity"/>
    <property type="evidence" value="ECO:0007669"/>
    <property type="project" value="UniProtKB-EC"/>
</dbReference>
<dbReference type="InterPro" id="IPR001236">
    <property type="entry name" value="Lactate/malate_DH_N"/>
</dbReference>
<dbReference type="EMBL" id="ATMH01001111">
    <property type="protein sequence ID" value="EPY35563.1"/>
    <property type="molecule type" value="Genomic_DNA"/>
</dbReference>
<dbReference type="SUPFAM" id="SSF51735">
    <property type="entry name" value="NAD(P)-binding Rossmann-fold domains"/>
    <property type="match status" value="1"/>
</dbReference>
<evidence type="ECO:0000259" key="10">
    <source>
        <dbReference type="Pfam" id="PF00056"/>
    </source>
</evidence>
<evidence type="ECO:0000256" key="1">
    <source>
        <dbReference type="ARBA" id="ARBA00008824"/>
    </source>
</evidence>
<evidence type="ECO:0000256" key="9">
    <source>
        <dbReference type="SAM" id="Phobius"/>
    </source>
</evidence>
<keyword evidence="9" id="KW-0472">Membrane</keyword>
<dbReference type="InterPro" id="IPR015955">
    <property type="entry name" value="Lactate_DH/Glyco_Ohase_4_C"/>
</dbReference>
<dbReference type="OrthoDB" id="755699at2759"/>
<keyword evidence="9" id="KW-0812">Transmembrane</keyword>
<sequence>MYCSSLSICMYITLFCYSVLFLSFFFSLCVYTTIDQKKKQSLLLGTNGFFFRKKAEKKLGKVVVFGATTAVGQPLALLLKMCPHVRELVCCNTALDGPVPTVGVAADISHMDTDAQVRYAQDVNDWPAALHEAQLVLVCSGANFDVLREHRDAALQATAPAMETVMRAVATGAPSAAIGIVSSPVNALTPLCAEYLRRENKFDPRKLFGVTTLDVIRARRLVAKALAKNPYDVNVPVVGGRGGATACPLVAQTGLRLADEEIMHITMEVQQYGSPFSEGRRSESTSLTTAVAPPVALGTAYAAYEFAVSVLKAQRGDYGIVECALVESTMRPETPFFSSRVELGAEGVERILPMGRLTAFEEKLIDDAVAELVKDVEAGMAYAKAGGPAKKTNED</sequence>
<evidence type="ECO:0000256" key="6">
    <source>
        <dbReference type="ARBA" id="ARBA00023027"/>
    </source>
</evidence>
<dbReference type="EC" id="1.1.1.37" evidence="3 8"/>
<dbReference type="Gene3D" id="3.40.50.720">
    <property type="entry name" value="NAD(P)-binding Rossmann-like Domain"/>
    <property type="match status" value="1"/>
</dbReference>
<evidence type="ECO:0000256" key="2">
    <source>
        <dbReference type="ARBA" id="ARBA00011738"/>
    </source>
</evidence>
<dbReference type="SUPFAM" id="SSF56327">
    <property type="entry name" value="LDH C-terminal domain-like"/>
    <property type="match status" value="1"/>
</dbReference>
<dbReference type="GO" id="GO:0005737">
    <property type="term" value="C:cytoplasm"/>
    <property type="evidence" value="ECO:0007669"/>
    <property type="project" value="TreeGrafter"/>
</dbReference>
<keyword evidence="5 7" id="KW-0560">Oxidoreductase</keyword>
<keyword evidence="13" id="KW-1185">Reference proteome</keyword>
<comment type="catalytic activity">
    <reaction evidence="8">
        <text>(S)-malate + NAD(+) = oxaloacetate + NADH + H(+)</text>
        <dbReference type="Rhea" id="RHEA:21432"/>
        <dbReference type="ChEBI" id="CHEBI:15378"/>
        <dbReference type="ChEBI" id="CHEBI:15589"/>
        <dbReference type="ChEBI" id="CHEBI:16452"/>
        <dbReference type="ChEBI" id="CHEBI:57540"/>
        <dbReference type="ChEBI" id="CHEBI:57945"/>
        <dbReference type="EC" id="1.1.1.37"/>
    </reaction>
</comment>
<protein>
    <recommendedName>
        <fullName evidence="3 8">Malate dehydrogenase</fullName>
        <ecNumber evidence="3 8">1.1.1.37</ecNumber>
    </recommendedName>
</protein>
<feature type="transmembrane region" description="Helical" evidence="9">
    <location>
        <begin position="12"/>
        <end position="34"/>
    </location>
</feature>
<evidence type="ECO:0000313" key="12">
    <source>
        <dbReference type="EMBL" id="EPY35563.1"/>
    </source>
</evidence>
<comment type="similarity">
    <text evidence="1">Belongs to the LDH/MDH superfamily. MDH type 1 family.</text>
</comment>
<feature type="transmembrane region" description="Helical" evidence="9">
    <location>
        <begin position="62"/>
        <end position="81"/>
    </location>
</feature>
<dbReference type="PROSITE" id="PS00068">
    <property type="entry name" value="MDH"/>
    <property type="match status" value="1"/>
</dbReference>
<evidence type="ECO:0000256" key="7">
    <source>
        <dbReference type="RuleBase" id="RU003369"/>
    </source>
</evidence>